<gene>
    <name evidence="1" type="ORF">PAUS00366_LOCUS2964</name>
</gene>
<name>A0A7S4EFV0_9STRA</name>
<reference evidence="1" key="1">
    <citation type="submission" date="2021-01" db="EMBL/GenBank/DDBJ databases">
        <authorList>
            <person name="Corre E."/>
            <person name="Pelletier E."/>
            <person name="Niang G."/>
            <person name="Scheremetjew M."/>
            <person name="Finn R."/>
            <person name="Kale V."/>
            <person name="Holt S."/>
            <person name="Cochrane G."/>
            <person name="Meng A."/>
            <person name="Brown T."/>
            <person name="Cohen L."/>
        </authorList>
    </citation>
    <scope>NUCLEOTIDE SEQUENCE</scope>
    <source>
        <strain evidence="1">10249 10 AB</strain>
    </source>
</reference>
<protein>
    <submittedName>
        <fullName evidence="1">Uncharacterized protein</fullName>
    </submittedName>
</protein>
<accession>A0A7S4EFV0</accession>
<dbReference type="EMBL" id="HBIX01003819">
    <property type="protein sequence ID" value="CAE0710241.1"/>
    <property type="molecule type" value="Transcribed_RNA"/>
</dbReference>
<evidence type="ECO:0000313" key="1">
    <source>
        <dbReference type="EMBL" id="CAE0710241.1"/>
    </source>
</evidence>
<proteinExistence type="predicted"/>
<dbReference type="AlphaFoldDB" id="A0A7S4EFV0"/>
<organism evidence="1">
    <name type="scientific">Pseudo-nitzschia australis</name>
    <dbReference type="NCBI Taxonomy" id="44445"/>
    <lineage>
        <taxon>Eukaryota</taxon>
        <taxon>Sar</taxon>
        <taxon>Stramenopiles</taxon>
        <taxon>Ochrophyta</taxon>
        <taxon>Bacillariophyta</taxon>
        <taxon>Bacillariophyceae</taxon>
        <taxon>Bacillariophycidae</taxon>
        <taxon>Bacillariales</taxon>
        <taxon>Bacillariaceae</taxon>
        <taxon>Pseudo-nitzschia</taxon>
    </lineage>
</organism>
<sequence>MLYLHLIRRTSSRLLSATTCQQQRQSLLVSSSSTGASSSILGGSFSWNNNCYNNNNATTRSKHSSTQIKRLFKQNPAKRRIALKEKKVNGDGDEGIIPESTLSPIILEPIILKNGWNPPLGGEDAKQLELPDYPFRVARTRNKPNNAVGFLPVYSEHR</sequence>